<evidence type="ECO:0000313" key="2">
    <source>
        <dbReference type="Proteomes" id="UP001642900"/>
    </source>
</evidence>
<comment type="caution">
    <text evidence="1">The sequence shown here is derived from an EMBL/GenBank/DDBJ whole genome shotgun (WGS) entry which is preliminary data.</text>
</comment>
<dbReference type="RefSeq" id="WP_165027944.1">
    <property type="nucleotide sequence ID" value="NZ_JAAKZF010000013.1"/>
</dbReference>
<accession>A0A6G4WCP7</accession>
<protein>
    <submittedName>
        <fullName evidence="1">Uncharacterized protein</fullName>
    </submittedName>
</protein>
<evidence type="ECO:0000313" key="1">
    <source>
        <dbReference type="EMBL" id="NGO51973.1"/>
    </source>
</evidence>
<dbReference type="EMBL" id="JAAKZF010000013">
    <property type="protein sequence ID" value="NGO51973.1"/>
    <property type="molecule type" value="Genomic_DNA"/>
</dbReference>
<proteinExistence type="predicted"/>
<organism evidence="1 2">
    <name type="scientific">Allomesorhizobium camelthorni</name>
    <dbReference type="NCBI Taxonomy" id="475069"/>
    <lineage>
        <taxon>Bacteria</taxon>
        <taxon>Pseudomonadati</taxon>
        <taxon>Pseudomonadota</taxon>
        <taxon>Alphaproteobacteria</taxon>
        <taxon>Hyphomicrobiales</taxon>
        <taxon>Phyllobacteriaceae</taxon>
        <taxon>Allomesorhizobium</taxon>
    </lineage>
</organism>
<dbReference type="AlphaFoldDB" id="A0A6G4WCP7"/>
<gene>
    <name evidence="1" type="ORF">G6N73_12405</name>
</gene>
<sequence length="199" mass="22670">MTDDKTQPLLSQAGNPFPPHLTPVFVDMTPARGVPPERMWPRPLTEKSALADHSGCVTMSEYLYETLDPRWPSFKLRLQPQGNETDAQYAAYRRDIEHHTVVHAIYLCLMHQICTVIGNHETCAVRACRRRGRCSGRRDEDKIAISFAIFPPCIPIDIDIIETYRVAAQEALKWICETRSEDEEQVAETTARKETAMAE</sequence>
<name>A0A6G4WCP7_9HYPH</name>
<reference evidence="1 2" key="1">
    <citation type="submission" date="2020-02" db="EMBL/GenBank/DDBJ databases">
        <title>Genome sequence of strain CCNWXJ40-4.</title>
        <authorList>
            <person name="Gao J."/>
            <person name="Sun J."/>
        </authorList>
    </citation>
    <scope>NUCLEOTIDE SEQUENCE [LARGE SCALE GENOMIC DNA]</scope>
    <source>
        <strain evidence="1 2">CCNWXJ 40-4</strain>
    </source>
</reference>
<dbReference type="Proteomes" id="UP001642900">
    <property type="component" value="Unassembled WGS sequence"/>
</dbReference>
<keyword evidence="2" id="KW-1185">Reference proteome</keyword>